<gene>
    <name evidence="2" type="ORF">DIU77_009290</name>
</gene>
<dbReference type="EMBL" id="QGUI02000097">
    <property type="protein sequence ID" value="MFO7192421.1"/>
    <property type="molecule type" value="Genomic_DNA"/>
</dbReference>
<evidence type="ECO:0000313" key="2">
    <source>
        <dbReference type="EMBL" id="MFO7192421.1"/>
    </source>
</evidence>
<protein>
    <submittedName>
        <fullName evidence="2">Uncharacterized protein</fullName>
    </submittedName>
</protein>
<keyword evidence="1" id="KW-0812">Transmembrane</keyword>
<sequence>MTTSERSGPRVTLWLLRCTTAVVTVGVLLQPVLAGGYLSGDFDLLWWHATNASVLMSVALAQIVVAVCFWLIGRGKPWPVLLSVALFFAAGVQTGMGYARVLWVHIPLGVALVLLALGLFAVVFHRSAKVGRPKREGAAALTGELGPPRRLGVFRR</sequence>
<comment type="caution">
    <text evidence="2">The sequence shown here is derived from an EMBL/GenBank/DDBJ whole genome shotgun (WGS) entry which is preliminary data.</text>
</comment>
<proteinExistence type="predicted"/>
<keyword evidence="1" id="KW-1133">Transmembrane helix</keyword>
<dbReference type="AlphaFoldDB" id="A0ABD6FEI0"/>
<keyword evidence="1" id="KW-0472">Membrane</keyword>
<feature type="transmembrane region" description="Helical" evidence="1">
    <location>
        <begin position="12"/>
        <end position="33"/>
    </location>
</feature>
<accession>A0ABD6FEI0</accession>
<dbReference type="Proteomes" id="UP000249324">
    <property type="component" value="Unassembled WGS sequence"/>
</dbReference>
<name>A0ABD6FEI0_9PSEU</name>
<evidence type="ECO:0000256" key="1">
    <source>
        <dbReference type="SAM" id="Phobius"/>
    </source>
</evidence>
<feature type="transmembrane region" description="Helical" evidence="1">
    <location>
        <begin position="78"/>
        <end position="96"/>
    </location>
</feature>
<feature type="transmembrane region" description="Helical" evidence="1">
    <location>
        <begin position="45"/>
        <end position="71"/>
    </location>
</feature>
<organism evidence="2 3">
    <name type="scientific">Thermocrispum agreste</name>
    <dbReference type="NCBI Taxonomy" id="37925"/>
    <lineage>
        <taxon>Bacteria</taxon>
        <taxon>Bacillati</taxon>
        <taxon>Actinomycetota</taxon>
        <taxon>Actinomycetes</taxon>
        <taxon>Pseudonocardiales</taxon>
        <taxon>Pseudonocardiaceae</taxon>
        <taxon>Thermocrispum</taxon>
    </lineage>
</organism>
<feature type="transmembrane region" description="Helical" evidence="1">
    <location>
        <begin position="102"/>
        <end position="124"/>
    </location>
</feature>
<reference evidence="2 3" key="1">
    <citation type="journal article" date="2021" name="BMC Genomics">
        <title>Genome-resolved metagenome and metatranscriptome analyses of thermophilic composting reveal key bacterial players and their metabolic interactions.</title>
        <authorList>
            <person name="Braga L.P.P."/>
            <person name="Pereira R.V."/>
            <person name="Martins L.F."/>
            <person name="Moura L.M.S."/>
            <person name="Sanchez F.B."/>
            <person name="Patane J.S.L."/>
            <person name="da Silva A.M."/>
            <person name="Setubal J.C."/>
        </authorList>
    </citation>
    <scope>NUCLEOTIDE SEQUENCE [LARGE SCALE GENOMIC DNA]</scope>
    <source>
        <strain evidence="2">ZC4RG45</strain>
    </source>
</reference>
<evidence type="ECO:0000313" key="3">
    <source>
        <dbReference type="Proteomes" id="UP000249324"/>
    </source>
</evidence>